<gene>
    <name evidence="3" type="primary">oppA</name>
    <name evidence="3" type="ORF">GCM10007359_17510</name>
</gene>
<dbReference type="CDD" id="cd08501">
    <property type="entry name" value="PBP2_Lpqw"/>
    <property type="match status" value="1"/>
</dbReference>
<evidence type="ECO:0000313" key="4">
    <source>
        <dbReference type="Proteomes" id="UP000600171"/>
    </source>
</evidence>
<name>A0A917MUL9_9MICC</name>
<protein>
    <submittedName>
        <fullName evidence="3">Peptide ABC transporter substrate-binding protein</fullName>
    </submittedName>
</protein>
<dbReference type="InterPro" id="IPR000914">
    <property type="entry name" value="SBP_5_dom"/>
</dbReference>
<dbReference type="AlphaFoldDB" id="A0A917MUL9"/>
<dbReference type="RefSeq" id="WP_188359995.1">
    <property type="nucleotide sequence ID" value="NZ_BMDC01000003.1"/>
</dbReference>
<dbReference type="EMBL" id="BMDC01000003">
    <property type="protein sequence ID" value="GGH64842.1"/>
    <property type="molecule type" value="Genomic_DNA"/>
</dbReference>
<dbReference type="InterPro" id="IPR039424">
    <property type="entry name" value="SBP_5"/>
</dbReference>
<sequence length="573" mass="62745">MSKNFLLTRRSLFTGSAVLGGLGLLTACGGGNEAGGASNAESASALGVGEDIASLISVNPKERSELQEGGELRLPSTQLGPDFNTNSASGNSSYTAVMISALSPITNTGLWHSDYEGNWTPNPDFCESFEEEKQGDKQTLVIKLNPDAKFNDGTPIDIEALRTTWEILGKGGERGFNIVDAGPHEYIESIEQDGENIRVTMSKTYYPISDIFGSGVFHPALNDKEVFNNGFIDDVHNEWQAGPFKLEKWNSSEKVATLVPNENWWGEKPLLERITFRQMEASAARAAFKNGEIDVIGASTLTAYKDVEGTEGTEVRRGQRLFSGGLNMSSFRLPLEMRKAIFAAVDRKALADVRFNGLNWTEELPGSMMLMPFSEYYEDNFGMVTENWDAGQILEEAGYTKSGDYYQKDGKNAKFAVTIFGDDPVSSALAQTLSQQMKDAGIECTVDNQPDANFGTVVGNKEFDLTFSGYTVGSDATLAAKQYYDSSNNDGEGSGEIDQMIEEMGAIQDDVERNKKANEIERKHMEEFAIMGTVFNTPDIYVAKTGLANYGVGLFGDPKYNPQMWSNIGWVAE</sequence>
<reference evidence="3 4" key="1">
    <citation type="journal article" date="2014" name="Int. J. Syst. Evol. Microbiol.">
        <title>Complete genome sequence of Corynebacterium casei LMG S-19264T (=DSM 44701T), isolated from a smear-ripened cheese.</title>
        <authorList>
            <consortium name="US DOE Joint Genome Institute (JGI-PGF)"/>
            <person name="Walter F."/>
            <person name="Albersmeier A."/>
            <person name="Kalinowski J."/>
            <person name="Ruckert C."/>
        </authorList>
    </citation>
    <scope>NUCLEOTIDE SEQUENCE [LARGE SCALE GENOMIC DNA]</scope>
    <source>
        <strain evidence="3 4">CCM 8669</strain>
    </source>
</reference>
<keyword evidence="4" id="KW-1185">Reference proteome</keyword>
<dbReference type="GO" id="GO:1904680">
    <property type="term" value="F:peptide transmembrane transporter activity"/>
    <property type="evidence" value="ECO:0007669"/>
    <property type="project" value="TreeGrafter"/>
</dbReference>
<dbReference type="Pfam" id="PF00496">
    <property type="entry name" value="SBP_bac_5"/>
    <property type="match status" value="1"/>
</dbReference>
<feature type="domain" description="Solute-binding protein family 5" evidence="2">
    <location>
        <begin position="121"/>
        <end position="489"/>
    </location>
</feature>
<accession>A0A917MUL9</accession>
<dbReference type="Gene3D" id="3.40.190.10">
    <property type="entry name" value="Periplasmic binding protein-like II"/>
    <property type="match status" value="1"/>
</dbReference>
<dbReference type="PROSITE" id="PS51318">
    <property type="entry name" value="TAT"/>
    <property type="match status" value="1"/>
</dbReference>
<dbReference type="PANTHER" id="PTHR30290">
    <property type="entry name" value="PERIPLASMIC BINDING COMPONENT OF ABC TRANSPORTER"/>
    <property type="match status" value="1"/>
</dbReference>
<dbReference type="Proteomes" id="UP000600171">
    <property type="component" value="Unassembled WGS sequence"/>
</dbReference>
<evidence type="ECO:0000313" key="3">
    <source>
        <dbReference type="EMBL" id="GGH64842.1"/>
    </source>
</evidence>
<dbReference type="SUPFAM" id="SSF53850">
    <property type="entry name" value="Periplasmic binding protein-like II"/>
    <property type="match status" value="1"/>
</dbReference>
<dbReference type="PANTHER" id="PTHR30290:SF65">
    <property type="entry name" value="MONOACYL PHOSPHATIDYLINOSITOL TETRAMANNOSIDE-BINDING PROTEIN LPQW-RELATED"/>
    <property type="match status" value="1"/>
</dbReference>
<dbReference type="InterPro" id="IPR006311">
    <property type="entry name" value="TAT_signal"/>
</dbReference>
<organism evidence="3 4">
    <name type="scientific">Rothia aerolata</name>
    <dbReference type="NCBI Taxonomy" id="1812262"/>
    <lineage>
        <taxon>Bacteria</taxon>
        <taxon>Bacillati</taxon>
        <taxon>Actinomycetota</taxon>
        <taxon>Actinomycetes</taxon>
        <taxon>Micrococcales</taxon>
        <taxon>Micrococcaceae</taxon>
        <taxon>Rothia</taxon>
    </lineage>
</organism>
<feature type="compositionally biased region" description="Polar residues" evidence="1">
    <location>
        <begin position="75"/>
        <end position="87"/>
    </location>
</feature>
<dbReference type="GO" id="GO:0015833">
    <property type="term" value="P:peptide transport"/>
    <property type="evidence" value="ECO:0007669"/>
    <property type="project" value="TreeGrafter"/>
</dbReference>
<comment type="caution">
    <text evidence="3">The sequence shown here is derived from an EMBL/GenBank/DDBJ whole genome shotgun (WGS) entry which is preliminary data.</text>
</comment>
<feature type="region of interest" description="Disordered" evidence="1">
    <location>
        <begin position="64"/>
        <end position="87"/>
    </location>
</feature>
<proteinExistence type="predicted"/>
<evidence type="ECO:0000256" key="1">
    <source>
        <dbReference type="SAM" id="MobiDB-lite"/>
    </source>
</evidence>
<dbReference type="Gene3D" id="3.10.105.10">
    <property type="entry name" value="Dipeptide-binding Protein, Domain 3"/>
    <property type="match status" value="1"/>
</dbReference>
<evidence type="ECO:0000259" key="2">
    <source>
        <dbReference type="Pfam" id="PF00496"/>
    </source>
</evidence>
<dbReference type="PROSITE" id="PS51257">
    <property type="entry name" value="PROKAR_LIPOPROTEIN"/>
    <property type="match status" value="1"/>
</dbReference>